<evidence type="ECO:0000256" key="1">
    <source>
        <dbReference type="SAM" id="Phobius"/>
    </source>
</evidence>
<gene>
    <name evidence="2" type="ORF">A3K89_19155</name>
</gene>
<accession>A0A177YJL2</accession>
<proteinExistence type="predicted"/>
<sequence length="120" mass="12589">MISHATTVLAPHDAAPSARPAVTQPIPRLDVVAHGAVYEDTAQTIGSLHWLAGTSGRRSIHCGTPLVLMLFVLTVLELTTLLWLTVLVITIIGGLAGVIFCCFVESTPPHTTTVAPSPSV</sequence>
<keyword evidence="1" id="KW-1133">Transmembrane helix</keyword>
<reference evidence="2 3" key="1">
    <citation type="submission" date="2016-03" db="EMBL/GenBank/DDBJ databases">
        <title>Genome sequence of Rhodococcus kyotonensis KB10.</title>
        <authorList>
            <person name="Jeong H."/>
            <person name="Hong C.E."/>
            <person name="Jo S.H."/>
            <person name="Park J.M."/>
        </authorList>
    </citation>
    <scope>NUCLEOTIDE SEQUENCE [LARGE SCALE GENOMIC DNA]</scope>
    <source>
        <strain evidence="2 3">KB10</strain>
    </source>
</reference>
<comment type="caution">
    <text evidence="2">The sequence shown here is derived from an EMBL/GenBank/DDBJ whole genome shotgun (WGS) entry which is preliminary data.</text>
</comment>
<keyword evidence="1" id="KW-0472">Membrane</keyword>
<evidence type="ECO:0000313" key="2">
    <source>
        <dbReference type="EMBL" id="OAK55693.1"/>
    </source>
</evidence>
<name>A0A177YJL2_9NOCA</name>
<keyword evidence="3" id="KW-1185">Reference proteome</keyword>
<evidence type="ECO:0000313" key="3">
    <source>
        <dbReference type="Proteomes" id="UP000077519"/>
    </source>
</evidence>
<dbReference type="Proteomes" id="UP000077519">
    <property type="component" value="Unassembled WGS sequence"/>
</dbReference>
<keyword evidence="1" id="KW-0812">Transmembrane</keyword>
<feature type="transmembrane region" description="Helical" evidence="1">
    <location>
        <begin position="59"/>
        <end position="76"/>
    </location>
</feature>
<dbReference type="EMBL" id="LVHI01000008">
    <property type="protein sequence ID" value="OAK55693.1"/>
    <property type="molecule type" value="Genomic_DNA"/>
</dbReference>
<protein>
    <submittedName>
        <fullName evidence="2">Uncharacterized protein</fullName>
    </submittedName>
</protein>
<feature type="transmembrane region" description="Helical" evidence="1">
    <location>
        <begin position="82"/>
        <end position="104"/>
    </location>
</feature>
<organism evidence="2 3">
    <name type="scientific">Rhodococcoides kyotonense</name>
    <dbReference type="NCBI Taxonomy" id="398843"/>
    <lineage>
        <taxon>Bacteria</taxon>
        <taxon>Bacillati</taxon>
        <taxon>Actinomycetota</taxon>
        <taxon>Actinomycetes</taxon>
        <taxon>Mycobacteriales</taxon>
        <taxon>Nocardiaceae</taxon>
        <taxon>Rhodococcoides</taxon>
    </lineage>
</organism>
<dbReference type="AlphaFoldDB" id="A0A177YJL2"/>